<dbReference type="KEGG" id="pei:H9L10_03050"/>
<feature type="domain" description="M23ase beta-sheet core" evidence="4">
    <location>
        <begin position="376"/>
        <end position="473"/>
    </location>
</feature>
<sequence>MGPRDRGLRAASRRFVGLLTAVTCTAGLALVGAPGAPAAQDPGAEKKKVDAQVDQLEDHLDDTSAALSNAYQRLHATESQLPAARSALSEAREAAAAADAAEAQATQELEIAKANEAKAESDLKKATQEVADGRERIAQFAAQIYQEQGFGQLDVALSSEKPQEFADRLAMVDTVLDVQNATIERLSTEQASLTALEDHVSALRADSDRKQKAAAAALAKAESAQAAAAQAQAALESLAATQQKQADGYEDQLATDKKQLAAMKSEQERLAKVLAKRAAEARARAEARRKAQAAKRAAAEAKRRAQQNQSSSGSSGGSSSGGSSSGSSGSSGSSSSGGSSGGSSTSSGYLSRPVHTGWISSEFGMRYHPIYHYWKLHSGRDYAVGCGTPVYAAASGTVIQTTYTAGYGNRVVIDHGLQRGVGLATTYNHLSSIVVGGGYVSRGQLIAYSGTTGSSTGCHLHFETLVNGSFVDPAAG</sequence>
<evidence type="ECO:0000256" key="3">
    <source>
        <dbReference type="SAM" id="MobiDB-lite"/>
    </source>
</evidence>
<feature type="compositionally biased region" description="Low complexity" evidence="3">
    <location>
        <begin position="325"/>
        <end position="348"/>
    </location>
</feature>
<dbReference type="PANTHER" id="PTHR21666:SF289">
    <property type="entry name" value="L-ALA--D-GLU ENDOPEPTIDASE"/>
    <property type="match status" value="1"/>
</dbReference>
<dbReference type="AlphaFoldDB" id="A0A7G9R391"/>
<evidence type="ECO:0000256" key="2">
    <source>
        <dbReference type="SAM" id="Coils"/>
    </source>
</evidence>
<organism evidence="5 6">
    <name type="scientific">Phycicoccus endophyticus</name>
    <dbReference type="NCBI Taxonomy" id="1690220"/>
    <lineage>
        <taxon>Bacteria</taxon>
        <taxon>Bacillati</taxon>
        <taxon>Actinomycetota</taxon>
        <taxon>Actinomycetes</taxon>
        <taxon>Micrococcales</taxon>
        <taxon>Intrasporangiaceae</taxon>
        <taxon>Phycicoccus</taxon>
    </lineage>
</organism>
<feature type="region of interest" description="Disordered" evidence="3">
    <location>
        <begin position="284"/>
        <end position="350"/>
    </location>
</feature>
<evidence type="ECO:0000256" key="1">
    <source>
        <dbReference type="ARBA" id="ARBA00022729"/>
    </source>
</evidence>
<reference evidence="5 6" key="1">
    <citation type="submission" date="2020-08" db="EMBL/GenBank/DDBJ databases">
        <title>Genome sequence of Phycicoccus endophyticus JCM 31784T.</title>
        <authorList>
            <person name="Hyun D.-W."/>
            <person name="Bae J.-W."/>
        </authorList>
    </citation>
    <scope>NUCLEOTIDE SEQUENCE [LARGE SCALE GENOMIC DNA]</scope>
    <source>
        <strain evidence="5 6">JCM 31784</strain>
    </source>
</reference>
<dbReference type="CDD" id="cd12797">
    <property type="entry name" value="M23_peptidase"/>
    <property type="match status" value="1"/>
</dbReference>
<dbReference type="Proteomes" id="UP000515976">
    <property type="component" value="Chromosome"/>
</dbReference>
<name>A0A7G9R391_9MICO</name>
<evidence type="ECO:0000259" key="4">
    <source>
        <dbReference type="Pfam" id="PF01551"/>
    </source>
</evidence>
<proteinExistence type="predicted"/>
<protein>
    <submittedName>
        <fullName evidence="5">Peptidoglycan DD-metalloendopeptidase family protein</fullName>
    </submittedName>
</protein>
<keyword evidence="2" id="KW-0175">Coiled coil</keyword>
<dbReference type="Pfam" id="PF01551">
    <property type="entry name" value="Peptidase_M23"/>
    <property type="match status" value="1"/>
</dbReference>
<dbReference type="InterPro" id="IPR016047">
    <property type="entry name" value="M23ase_b-sheet_dom"/>
</dbReference>
<dbReference type="PANTHER" id="PTHR21666">
    <property type="entry name" value="PEPTIDASE-RELATED"/>
    <property type="match status" value="1"/>
</dbReference>
<keyword evidence="1" id="KW-0732">Signal</keyword>
<gene>
    <name evidence="5" type="ORF">H9L10_03050</name>
</gene>
<dbReference type="EMBL" id="CP060712">
    <property type="protein sequence ID" value="QNN50066.1"/>
    <property type="molecule type" value="Genomic_DNA"/>
</dbReference>
<dbReference type="InterPro" id="IPR011055">
    <property type="entry name" value="Dup_hybrid_motif"/>
</dbReference>
<dbReference type="GO" id="GO:0004222">
    <property type="term" value="F:metalloendopeptidase activity"/>
    <property type="evidence" value="ECO:0007669"/>
    <property type="project" value="TreeGrafter"/>
</dbReference>
<feature type="coiled-coil region" evidence="2">
    <location>
        <begin position="46"/>
        <end position="143"/>
    </location>
</feature>
<dbReference type="InterPro" id="IPR050570">
    <property type="entry name" value="Cell_wall_metabolism_enzyme"/>
</dbReference>
<evidence type="ECO:0000313" key="6">
    <source>
        <dbReference type="Proteomes" id="UP000515976"/>
    </source>
</evidence>
<evidence type="ECO:0000313" key="5">
    <source>
        <dbReference type="EMBL" id="QNN50066.1"/>
    </source>
</evidence>
<dbReference type="RefSeq" id="WP_166102095.1">
    <property type="nucleotide sequence ID" value="NZ_BMMY01000002.1"/>
</dbReference>
<feature type="compositionally biased region" description="Gly residues" evidence="3">
    <location>
        <begin position="314"/>
        <end position="324"/>
    </location>
</feature>
<accession>A0A7G9R391</accession>
<dbReference type="Gene3D" id="2.70.70.10">
    <property type="entry name" value="Glucose Permease (Domain IIA)"/>
    <property type="match status" value="1"/>
</dbReference>
<keyword evidence="6" id="KW-1185">Reference proteome</keyword>
<dbReference type="SUPFAM" id="SSF51261">
    <property type="entry name" value="Duplicated hybrid motif"/>
    <property type="match status" value="1"/>
</dbReference>